<dbReference type="SUPFAM" id="SSF53187">
    <property type="entry name" value="Zn-dependent exopeptidases"/>
    <property type="match status" value="1"/>
</dbReference>
<dbReference type="SUPFAM" id="SSF52949">
    <property type="entry name" value="Macro domain-like"/>
    <property type="match status" value="1"/>
</dbReference>
<evidence type="ECO:0000256" key="5">
    <source>
        <dbReference type="ARBA" id="ARBA00022670"/>
    </source>
</evidence>
<sequence>MKYEIIDEPSLQSSECLIIGFLSDLEFPESIKKINKSNSDILTILQNKIKETTKYIWQHNIQNTSIMLINCGKENAFDENQFNKCLLNINLNLSNHNFSSSTVYLPNIKNKNKNWQIQQTILKIENYFYEAINFKRKNKINSKKSLKTIKLCFQNVKNDNIVNISTSIANGIKFSRILSDLPSNKCTPYYIGYQSKNLEKTYQKITTKIIKEKEIEKIGMKLLSHVSKGSIEKPCFIEIKYTGSKKINIKPIILVGKGITFDSGGISLKPSNSMDEMKYDMTGASCVLGVIKACANINLPINIVGLIASAENMPSGSAMKPGDIIESLSGKTIEIINTDAEGRLILADTLTYAERFNPEIVIDIATLTGAITIALGDVYSGLMTNDEILAKQIIHASKEINDKIWRLPIDDEQYKKLLNSSLADMVNCPTNDRNAGAITAACFLSKFTKNYRWAHIDIAGTAWKTKNNKNISTGRPVALLVQFLYNIVLQQNNH</sequence>
<dbReference type="Pfam" id="PF02789">
    <property type="entry name" value="Peptidase_M17_N"/>
    <property type="match status" value="1"/>
</dbReference>
<dbReference type="Proteomes" id="UP001360424">
    <property type="component" value="Chromosome"/>
</dbReference>
<feature type="binding site" evidence="8">
    <location>
        <position position="341"/>
    </location>
    <ligand>
        <name>Mn(2+)</name>
        <dbReference type="ChEBI" id="CHEBI:29035"/>
        <label>1</label>
    </ligand>
</feature>
<evidence type="ECO:0000256" key="3">
    <source>
        <dbReference type="ARBA" id="ARBA00009528"/>
    </source>
</evidence>
<dbReference type="GO" id="GO:0004177">
    <property type="term" value="F:aminopeptidase activity"/>
    <property type="evidence" value="ECO:0007669"/>
    <property type="project" value="UniProtKB-KW"/>
</dbReference>
<comment type="similarity">
    <text evidence="3 8">Belongs to the peptidase M17 family.</text>
</comment>
<dbReference type="NCBIfam" id="NF002074">
    <property type="entry name" value="PRK00913.1-4"/>
    <property type="match status" value="1"/>
</dbReference>
<evidence type="ECO:0000256" key="7">
    <source>
        <dbReference type="ARBA" id="ARBA00023211"/>
    </source>
</evidence>
<evidence type="ECO:0000256" key="4">
    <source>
        <dbReference type="ARBA" id="ARBA00022438"/>
    </source>
</evidence>
<dbReference type="RefSeq" id="WP_338521247.1">
    <property type="nucleotide sequence ID" value="NZ_CP135136.1"/>
</dbReference>
<keyword evidence="8" id="KW-0479">Metal-binding</keyword>
<keyword evidence="5 8" id="KW-0645">Protease</keyword>
<evidence type="ECO:0000256" key="6">
    <source>
        <dbReference type="ARBA" id="ARBA00022801"/>
    </source>
</evidence>
<feature type="binding site" evidence="8">
    <location>
        <position position="262"/>
    </location>
    <ligand>
        <name>Mn(2+)</name>
        <dbReference type="ChEBI" id="CHEBI:29035"/>
        <label>1</label>
    </ligand>
</feature>
<keyword evidence="8" id="KW-0963">Cytoplasm</keyword>
<reference evidence="10" key="1">
    <citation type="submission" date="2023-09" db="EMBL/GenBank/DDBJ databases">
        <title>Genomes of two closely related lineages of the louse Polyplax serrata with different host specificities.</title>
        <authorList>
            <person name="Martinu J."/>
            <person name="Tarabai H."/>
            <person name="Stefka J."/>
            <person name="Hypsa V."/>
        </authorList>
    </citation>
    <scope>NUCLEOTIDE SEQUENCE [LARGE SCALE GENOMIC DNA]</scope>
    <source>
        <strain evidence="10">HR10_N</strain>
    </source>
</reference>
<dbReference type="InterPro" id="IPR043472">
    <property type="entry name" value="Macro_dom-like"/>
</dbReference>
<dbReference type="InterPro" id="IPR008283">
    <property type="entry name" value="Peptidase_M17_N"/>
</dbReference>
<keyword evidence="6 8" id="KW-0378">Hydrolase</keyword>
<dbReference type="Gene3D" id="3.40.630.10">
    <property type="entry name" value="Zn peptidases"/>
    <property type="match status" value="1"/>
</dbReference>
<comment type="catalytic activity">
    <reaction evidence="1 8">
        <text>Release of an N-terminal amino acid, Xaa-|-Yaa-, in which Xaa is preferably Leu, but may be other amino acids including Pro although not Arg or Lys, and Yaa may be Pro. Amino acid amides and methyl esters are also readily hydrolyzed, but rates on arylamides are exceedingly low.</text>
        <dbReference type="EC" id="3.4.11.1"/>
    </reaction>
</comment>
<feature type="binding site" evidence="8">
    <location>
        <position position="339"/>
    </location>
    <ligand>
        <name>Mn(2+)</name>
        <dbReference type="ChEBI" id="CHEBI:29035"/>
        <label>1</label>
    </ligand>
</feature>
<dbReference type="InterPro" id="IPR011356">
    <property type="entry name" value="Leucine_aapep/pepB"/>
</dbReference>
<dbReference type="PRINTS" id="PR00481">
    <property type="entry name" value="LAMNOPPTDASE"/>
</dbReference>
<comment type="cofactor">
    <cofactor evidence="8">
        <name>Mn(2+)</name>
        <dbReference type="ChEBI" id="CHEBI:29035"/>
    </cofactor>
    <text evidence="8">Binds 2 manganese ions per subunit.</text>
</comment>
<keyword evidence="4 8" id="KW-0031">Aminopeptidase</keyword>
<evidence type="ECO:0000256" key="8">
    <source>
        <dbReference type="HAMAP-Rule" id="MF_00181"/>
    </source>
</evidence>
<feature type="active site" evidence="8">
    <location>
        <position position="343"/>
    </location>
</feature>
<comment type="subcellular location">
    <subcellularLocation>
        <location evidence="8">Cytoplasm</location>
    </subcellularLocation>
</comment>
<accession>A0ABZ2GZK9</accession>
<proteinExistence type="inferred from homology"/>
<feature type="binding site" evidence="8">
    <location>
        <position position="262"/>
    </location>
    <ligand>
        <name>Mn(2+)</name>
        <dbReference type="ChEBI" id="CHEBI:29035"/>
        <label>2</label>
    </ligand>
</feature>
<comment type="catalytic activity">
    <reaction evidence="2 8">
        <text>Release of an N-terminal amino acid, preferentially leucine, but not glutamic or aspartic acids.</text>
        <dbReference type="EC" id="3.4.11.10"/>
    </reaction>
</comment>
<keyword evidence="11" id="KW-1185">Reference proteome</keyword>
<evidence type="ECO:0000313" key="11">
    <source>
        <dbReference type="Proteomes" id="UP001360424"/>
    </source>
</evidence>
<keyword evidence="7 8" id="KW-0464">Manganese</keyword>
<feature type="active site" evidence="8">
    <location>
        <position position="269"/>
    </location>
</feature>
<dbReference type="Pfam" id="PF00883">
    <property type="entry name" value="Peptidase_M17"/>
    <property type="match status" value="1"/>
</dbReference>
<organism evidence="10 11">
    <name type="scientific">Candidatus Legionella polyplacis</name>
    <dbReference type="NCBI Taxonomy" id="2005262"/>
    <lineage>
        <taxon>Bacteria</taxon>
        <taxon>Pseudomonadati</taxon>
        <taxon>Pseudomonadota</taxon>
        <taxon>Gammaproteobacteria</taxon>
        <taxon>Legionellales</taxon>
        <taxon>Legionellaceae</taxon>
        <taxon>Legionella</taxon>
    </lineage>
</organism>
<dbReference type="EMBL" id="CP135136">
    <property type="protein sequence ID" value="WWR11801.1"/>
    <property type="molecule type" value="Genomic_DNA"/>
</dbReference>
<dbReference type="PANTHER" id="PTHR11963:SF23">
    <property type="entry name" value="CYTOSOL AMINOPEPTIDASE"/>
    <property type="match status" value="1"/>
</dbReference>
<comment type="function">
    <text evidence="8">Presumably involved in the processing and regular turnover of intracellular proteins. Catalyzes the removal of unsubstituted N-terminal amino acids from various peptides.</text>
</comment>
<dbReference type="InterPro" id="IPR000819">
    <property type="entry name" value="Peptidase_M17_C"/>
</dbReference>
<feature type="domain" description="Cytosol aminopeptidase" evidence="9">
    <location>
        <begin position="337"/>
        <end position="344"/>
    </location>
</feature>
<evidence type="ECO:0000256" key="1">
    <source>
        <dbReference type="ARBA" id="ARBA00000135"/>
    </source>
</evidence>
<protein>
    <recommendedName>
        <fullName evidence="8">Probable cytosol aminopeptidase</fullName>
        <ecNumber evidence="8">3.4.11.1</ecNumber>
    </recommendedName>
    <alternativeName>
        <fullName evidence="8">Leucine aminopeptidase</fullName>
        <shortName evidence="8">LAP</shortName>
        <ecNumber evidence="8">3.4.11.10</ecNumber>
    </alternativeName>
    <alternativeName>
        <fullName evidence="8">Leucyl aminopeptidase</fullName>
    </alternativeName>
</protein>
<dbReference type="EC" id="3.4.11.1" evidence="8"/>
<evidence type="ECO:0000313" key="10">
    <source>
        <dbReference type="EMBL" id="WWR11801.1"/>
    </source>
</evidence>
<evidence type="ECO:0000256" key="2">
    <source>
        <dbReference type="ARBA" id="ARBA00000967"/>
    </source>
</evidence>
<dbReference type="PROSITE" id="PS00631">
    <property type="entry name" value="CYTOSOL_AP"/>
    <property type="match status" value="1"/>
</dbReference>
<dbReference type="Gene3D" id="3.40.220.10">
    <property type="entry name" value="Leucine Aminopeptidase, subunit E, domain 1"/>
    <property type="match status" value="1"/>
</dbReference>
<feature type="binding site" evidence="8">
    <location>
        <position position="257"/>
    </location>
    <ligand>
        <name>Mn(2+)</name>
        <dbReference type="ChEBI" id="CHEBI:29035"/>
        <label>2</label>
    </ligand>
</feature>
<dbReference type="PANTHER" id="PTHR11963">
    <property type="entry name" value="LEUCINE AMINOPEPTIDASE-RELATED"/>
    <property type="match status" value="1"/>
</dbReference>
<gene>
    <name evidence="8" type="primary">pepA</name>
    <name evidence="10" type="ORF">RQL38_01365</name>
</gene>
<feature type="binding site" evidence="8">
    <location>
        <position position="280"/>
    </location>
    <ligand>
        <name>Mn(2+)</name>
        <dbReference type="ChEBI" id="CHEBI:29035"/>
        <label>2</label>
    </ligand>
</feature>
<name>A0ABZ2GZK9_9GAMM</name>
<dbReference type="CDD" id="cd00433">
    <property type="entry name" value="Peptidase_M17"/>
    <property type="match status" value="1"/>
</dbReference>
<evidence type="ECO:0000259" key="9">
    <source>
        <dbReference type="PROSITE" id="PS00631"/>
    </source>
</evidence>
<dbReference type="HAMAP" id="MF_00181">
    <property type="entry name" value="Cytosol_peptidase_M17"/>
    <property type="match status" value="1"/>
</dbReference>
<feature type="binding site" evidence="8">
    <location>
        <position position="341"/>
    </location>
    <ligand>
        <name>Mn(2+)</name>
        <dbReference type="ChEBI" id="CHEBI:29035"/>
        <label>2</label>
    </ligand>
</feature>
<dbReference type="EC" id="3.4.11.10" evidence="8"/>
<dbReference type="InterPro" id="IPR023042">
    <property type="entry name" value="Peptidase_M17_leu_NH2_pept"/>
</dbReference>